<accession>A0A1V2I3Y8</accession>
<reference evidence="2" key="1">
    <citation type="submission" date="2016-10" db="EMBL/GenBank/DDBJ databases">
        <title>Frankia sp. NRRL B-16386 Genome sequencing.</title>
        <authorList>
            <person name="Ghodhbane-Gtari F."/>
            <person name="Swanson E."/>
            <person name="Gueddou A."/>
            <person name="Hezbri K."/>
            <person name="Ktari K."/>
            <person name="Nouioui I."/>
            <person name="Morris K."/>
            <person name="Simpson S."/>
            <person name="Abebe-Akele F."/>
            <person name="Thomas K."/>
            <person name="Gtari M."/>
            <person name="Tisa L.S."/>
        </authorList>
    </citation>
    <scope>NUCLEOTIDE SEQUENCE [LARGE SCALE GENOMIC DNA]</scope>
    <source>
        <strain evidence="2">NRRL B-16386</strain>
    </source>
</reference>
<gene>
    <name evidence="1" type="ORF">BL253_28115</name>
</gene>
<organism evidence="1 2">
    <name type="scientific">Pseudofrankia asymbiotica</name>
    <dbReference type="NCBI Taxonomy" id="1834516"/>
    <lineage>
        <taxon>Bacteria</taxon>
        <taxon>Bacillati</taxon>
        <taxon>Actinomycetota</taxon>
        <taxon>Actinomycetes</taxon>
        <taxon>Frankiales</taxon>
        <taxon>Frankiaceae</taxon>
        <taxon>Pseudofrankia</taxon>
    </lineage>
</organism>
<dbReference type="EMBL" id="MOMC01000062">
    <property type="protein sequence ID" value="ONH25236.1"/>
    <property type="molecule type" value="Genomic_DNA"/>
</dbReference>
<name>A0A1V2I3Y8_9ACTN</name>
<dbReference type="AlphaFoldDB" id="A0A1V2I3Y8"/>
<protein>
    <recommendedName>
        <fullName evidence="3">Helix-turn-helix domain-containing protein</fullName>
    </recommendedName>
</protein>
<dbReference type="STRING" id="1834516.BL253_28115"/>
<evidence type="ECO:0000313" key="1">
    <source>
        <dbReference type="EMBL" id="ONH25236.1"/>
    </source>
</evidence>
<comment type="caution">
    <text evidence="1">The sequence shown here is derived from an EMBL/GenBank/DDBJ whole genome shotgun (WGS) entry which is preliminary data.</text>
</comment>
<proteinExistence type="predicted"/>
<evidence type="ECO:0000313" key="2">
    <source>
        <dbReference type="Proteomes" id="UP000188929"/>
    </source>
</evidence>
<dbReference type="OrthoDB" id="3541350at2"/>
<evidence type="ECO:0008006" key="3">
    <source>
        <dbReference type="Google" id="ProtNLM"/>
    </source>
</evidence>
<dbReference type="RefSeq" id="WP_076820405.1">
    <property type="nucleotide sequence ID" value="NZ_MOMC01000062.1"/>
</dbReference>
<dbReference type="Proteomes" id="UP000188929">
    <property type="component" value="Unassembled WGS sequence"/>
</dbReference>
<sequence length="85" mass="9367">MKAESRRAALTREELLALPAVIDLQTAARAFGMGRTKAYDLARAGEFPCRVLRINNIYHVPTAELLRVLGVSEDSTDPVDDGPER</sequence>
<keyword evidence="2" id="KW-1185">Reference proteome</keyword>